<dbReference type="AlphaFoldDB" id="A0A167WD41"/>
<accession>A0A167WD41</accession>
<keyword evidence="3" id="KW-1185">Reference proteome</keyword>
<protein>
    <submittedName>
        <fullName evidence="2">Uncharacterized protein</fullName>
    </submittedName>
</protein>
<comment type="caution">
    <text evidence="2">The sequence shown here is derived from an EMBL/GenBank/DDBJ whole genome shotgun (WGS) entry which is preliminary data.</text>
</comment>
<dbReference type="Proteomes" id="UP000242877">
    <property type="component" value="Unassembled WGS sequence"/>
</dbReference>
<dbReference type="OrthoDB" id="5428259at2759"/>
<feature type="compositionally biased region" description="Basic residues" evidence="1">
    <location>
        <begin position="336"/>
        <end position="347"/>
    </location>
</feature>
<feature type="region of interest" description="Disordered" evidence="1">
    <location>
        <begin position="203"/>
        <end position="231"/>
    </location>
</feature>
<sequence>MASSGTGMVLKCNICPKLPSFSDVSHLLTHVSSKGHLSCYFKLQVRSNQEPEAAKLLAEYDSWYQEQNLAVLLADRMRAKRNRREKTEKRNSNVLSIPPFAETPEVKVEAAIPTSTPQAVPALLSFLDPRLSYVYTGTPPELPHGLPDLAGPDSSMLQSADFTEPQTCSVYPENMCQPPTEIQRMVMSGSESSSPLMNRRRAMIRPNRRSQRTRKSTSSKVAHGPSTPCMLDDPFLDDSSFADSVYGEEELKQVKLKGILWPGMDIFDSATEQMRKKRNQKKDDSVLKRMEITSKTIEPTEQVFSPRGTLQVERVITGNPDDYSPIKGETPIPPPSKKRSVKPKRPLTKSDGNMYNLRNRVRKPAKGSNKSRVSLEEISRQALPLLEPENSPLTVHQLDALSDDFELSYASTGKRQRHGFEIYNEGGQEDTHLDEERTGPKPYFGGFPSTRAYHHTHNSNPLSSYPYSFVKPYALHRSSTMPECTTNKENIDPYDNTTDYPYFFPPGSQMNFGFLHESNPFGHGRNPLSCSYLPNLQDDILSKSGLKYTTIEPSRVKREITPEMALVEIDKEDFANVLQGF</sequence>
<dbReference type="EMBL" id="AZGZ01000024">
    <property type="protein sequence ID" value="KZZ88692.1"/>
    <property type="molecule type" value="Genomic_DNA"/>
</dbReference>
<name>A0A167WD41_9EURO</name>
<feature type="compositionally biased region" description="Basic residues" evidence="1">
    <location>
        <begin position="203"/>
        <end position="217"/>
    </location>
</feature>
<evidence type="ECO:0000313" key="3">
    <source>
        <dbReference type="Proteomes" id="UP000242877"/>
    </source>
</evidence>
<gene>
    <name evidence="2" type="ORF">AAP_04790</name>
</gene>
<organism evidence="2 3">
    <name type="scientific">Ascosphaera apis ARSEF 7405</name>
    <dbReference type="NCBI Taxonomy" id="392613"/>
    <lineage>
        <taxon>Eukaryota</taxon>
        <taxon>Fungi</taxon>
        <taxon>Dikarya</taxon>
        <taxon>Ascomycota</taxon>
        <taxon>Pezizomycotina</taxon>
        <taxon>Eurotiomycetes</taxon>
        <taxon>Eurotiomycetidae</taxon>
        <taxon>Onygenales</taxon>
        <taxon>Ascosphaeraceae</taxon>
        <taxon>Ascosphaera</taxon>
    </lineage>
</organism>
<dbReference type="VEuPathDB" id="FungiDB:AAP_04790"/>
<evidence type="ECO:0000256" key="1">
    <source>
        <dbReference type="SAM" id="MobiDB-lite"/>
    </source>
</evidence>
<proteinExistence type="predicted"/>
<reference evidence="2 3" key="1">
    <citation type="journal article" date="2016" name="Genome Biol. Evol.">
        <title>Divergent and convergent evolution of fungal pathogenicity.</title>
        <authorList>
            <person name="Shang Y."/>
            <person name="Xiao G."/>
            <person name="Zheng P."/>
            <person name="Cen K."/>
            <person name="Zhan S."/>
            <person name="Wang C."/>
        </authorList>
    </citation>
    <scope>NUCLEOTIDE SEQUENCE [LARGE SCALE GENOMIC DNA]</scope>
    <source>
        <strain evidence="2 3">ARSEF 7405</strain>
    </source>
</reference>
<feature type="region of interest" description="Disordered" evidence="1">
    <location>
        <begin position="317"/>
        <end position="353"/>
    </location>
</feature>
<evidence type="ECO:0000313" key="2">
    <source>
        <dbReference type="EMBL" id="KZZ88692.1"/>
    </source>
</evidence>